<evidence type="ECO:0000313" key="1">
    <source>
        <dbReference type="EMBL" id="KAK3684445.1"/>
    </source>
</evidence>
<evidence type="ECO:0000313" key="2">
    <source>
        <dbReference type="Proteomes" id="UP001281147"/>
    </source>
</evidence>
<gene>
    <name evidence="1" type="ORF">LTR37_020285</name>
</gene>
<sequence length="147" mass="16869">MPDDEFVEKALEVEKGLRFVDTPSKLVWRGSDERCWIRVVARNGAMSNYVEDKRDFSDLSNKMSTLLDHPAKAEKIADNSVKTFGERYLTPAAEACYWSALWRAYAKVTKQTDLWRLEADGTRTKRGLGYETFLLMSSADMLDFAVR</sequence>
<protein>
    <submittedName>
        <fullName evidence="1">Uncharacterized protein</fullName>
    </submittedName>
</protein>
<dbReference type="Proteomes" id="UP001281147">
    <property type="component" value="Unassembled WGS sequence"/>
</dbReference>
<accession>A0ACC3MD21</accession>
<reference evidence="1" key="1">
    <citation type="submission" date="2023-07" db="EMBL/GenBank/DDBJ databases">
        <title>Black Yeasts Isolated from many extreme environments.</title>
        <authorList>
            <person name="Coleine C."/>
            <person name="Stajich J.E."/>
            <person name="Selbmann L."/>
        </authorList>
    </citation>
    <scope>NUCLEOTIDE SEQUENCE</scope>
    <source>
        <strain evidence="1">CCFEE 5714</strain>
    </source>
</reference>
<keyword evidence="2" id="KW-1185">Reference proteome</keyword>
<organism evidence="1 2">
    <name type="scientific">Vermiconidia calcicola</name>
    <dbReference type="NCBI Taxonomy" id="1690605"/>
    <lineage>
        <taxon>Eukaryota</taxon>
        <taxon>Fungi</taxon>
        <taxon>Dikarya</taxon>
        <taxon>Ascomycota</taxon>
        <taxon>Pezizomycotina</taxon>
        <taxon>Dothideomycetes</taxon>
        <taxon>Dothideomycetidae</taxon>
        <taxon>Mycosphaerellales</taxon>
        <taxon>Extremaceae</taxon>
        <taxon>Vermiconidia</taxon>
    </lineage>
</organism>
<comment type="caution">
    <text evidence="1">The sequence shown here is derived from an EMBL/GenBank/DDBJ whole genome shotgun (WGS) entry which is preliminary data.</text>
</comment>
<proteinExistence type="predicted"/>
<name>A0ACC3MD21_9PEZI</name>
<dbReference type="EMBL" id="JAUTXU010000345">
    <property type="protein sequence ID" value="KAK3684445.1"/>
    <property type="molecule type" value="Genomic_DNA"/>
</dbReference>